<evidence type="ECO:0000313" key="3">
    <source>
        <dbReference type="EMBL" id="MFC3764287.1"/>
    </source>
</evidence>
<proteinExistence type="predicted"/>
<evidence type="ECO:0000313" key="4">
    <source>
        <dbReference type="Proteomes" id="UP001595699"/>
    </source>
</evidence>
<keyword evidence="3" id="KW-0378">Hydrolase</keyword>
<dbReference type="GO" id="GO:0016787">
    <property type="term" value="F:hydrolase activity"/>
    <property type="evidence" value="ECO:0007669"/>
    <property type="project" value="UniProtKB-KW"/>
</dbReference>
<feature type="chain" id="PRO_5046320234" evidence="1">
    <location>
        <begin position="27"/>
        <end position="270"/>
    </location>
</feature>
<dbReference type="InterPro" id="IPR000757">
    <property type="entry name" value="Beta-glucanase-like"/>
</dbReference>
<protein>
    <submittedName>
        <fullName evidence="3">Glycoside hydrolase family 16 protein</fullName>
    </submittedName>
</protein>
<evidence type="ECO:0000259" key="2">
    <source>
        <dbReference type="PROSITE" id="PS51762"/>
    </source>
</evidence>
<dbReference type="InterPro" id="IPR013320">
    <property type="entry name" value="ConA-like_dom_sf"/>
</dbReference>
<reference evidence="4" key="1">
    <citation type="journal article" date="2019" name="Int. J. Syst. Evol. Microbiol.">
        <title>The Global Catalogue of Microorganisms (GCM) 10K type strain sequencing project: providing services to taxonomists for standard genome sequencing and annotation.</title>
        <authorList>
            <consortium name="The Broad Institute Genomics Platform"/>
            <consortium name="The Broad Institute Genome Sequencing Center for Infectious Disease"/>
            <person name="Wu L."/>
            <person name="Ma J."/>
        </authorList>
    </citation>
    <scope>NUCLEOTIDE SEQUENCE [LARGE SCALE GENOMIC DNA]</scope>
    <source>
        <strain evidence="4">CGMCC 4.7241</strain>
    </source>
</reference>
<dbReference type="CDD" id="cd00413">
    <property type="entry name" value="Glyco_hydrolase_16"/>
    <property type="match status" value="1"/>
</dbReference>
<organism evidence="3 4">
    <name type="scientific">Tenggerimyces flavus</name>
    <dbReference type="NCBI Taxonomy" id="1708749"/>
    <lineage>
        <taxon>Bacteria</taxon>
        <taxon>Bacillati</taxon>
        <taxon>Actinomycetota</taxon>
        <taxon>Actinomycetes</taxon>
        <taxon>Propionibacteriales</taxon>
        <taxon>Nocardioidaceae</taxon>
        <taxon>Tenggerimyces</taxon>
    </lineage>
</organism>
<comment type="caution">
    <text evidence="3">The sequence shown here is derived from an EMBL/GenBank/DDBJ whole genome shotgun (WGS) entry which is preliminary data.</text>
</comment>
<accession>A0ABV7YH61</accession>
<dbReference type="EMBL" id="JBHRZH010000023">
    <property type="protein sequence ID" value="MFC3764287.1"/>
    <property type="molecule type" value="Genomic_DNA"/>
</dbReference>
<feature type="signal peptide" evidence="1">
    <location>
        <begin position="1"/>
        <end position="26"/>
    </location>
</feature>
<name>A0ABV7YH61_9ACTN</name>
<dbReference type="PROSITE" id="PS51762">
    <property type="entry name" value="GH16_2"/>
    <property type="match status" value="1"/>
</dbReference>
<dbReference type="SUPFAM" id="SSF49899">
    <property type="entry name" value="Concanavalin A-like lectins/glucanases"/>
    <property type="match status" value="1"/>
</dbReference>
<keyword evidence="4" id="KW-1185">Reference proteome</keyword>
<dbReference type="Gene3D" id="2.60.120.200">
    <property type="match status" value="1"/>
</dbReference>
<keyword evidence="1" id="KW-0732">Signal</keyword>
<feature type="domain" description="GH16" evidence="2">
    <location>
        <begin position="36"/>
        <end position="270"/>
    </location>
</feature>
<gene>
    <name evidence="3" type="ORF">ACFOUW_25855</name>
</gene>
<evidence type="ECO:0000256" key="1">
    <source>
        <dbReference type="SAM" id="SignalP"/>
    </source>
</evidence>
<dbReference type="Proteomes" id="UP001595699">
    <property type="component" value="Unassembled WGS sequence"/>
</dbReference>
<dbReference type="RefSeq" id="WP_205115158.1">
    <property type="nucleotide sequence ID" value="NZ_JAFBCM010000001.1"/>
</dbReference>
<sequence length="270" mass="29591">MKARSRFILASASLLIVSLLAPAANAAPGDTAAERFGWGDPLAGSDEFNYGSESAPAVPDQSKWSLAGGGVDQCWPGHAGNGRRCDANTRVFGGFLRQTGEADGDSGWLASKSGRQYGRWEARIRSTNTGSANGREYHPLLIIWPDSEQWPEDGEYDYLENGAPGADCAESFIHYPHDANVAVQQEFSRESDCGAPLTEWHNVAFEWTAEHVAGFIDGEEWFRFSGGANDVRECIQCMASGHQTIQLDNFYGGDMTPATYELDWYREYAV</sequence>